<protein>
    <recommendedName>
        <fullName evidence="4">Glycosyltransferase RgtA/B/C/D-like domain-containing protein</fullName>
    </recommendedName>
</protein>
<gene>
    <name evidence="2" type="ORF">Mlaev_00386</name>
</gene>
<feature type="transmembrane region" description="Helical" evidence="1">
    <location>
        <begin position="123"/>
        <end position="143"/>
    </location>
</feature>
<feature type="transmembrane region" description="Helical" evidence="1">
    <location>
        <begin position="212"/>
        <end position="229"/>
    </location>
</feature>
<proteinExistence type="predicted"/>
<evidence type="ECO:0000256" key="1">
    <source>
        <dbReference type="SAM" id="Phobius"/>
    </source>
</evidence>
<accession>A0A150HHM8</accession>
<organism evidence="2 3">
    <name type="scientific">Microbacterium laevaniformans</name>
    <dbReference type="NCBI Taxonomy" id="36807"/>
    <lineage>
        <taxon>Bacteria</taxon>
        <taxon>Bacillati</taxon>
        <taxon>Actinomycetota</taxon>
        <taxon>Actinomycetes</taxon>
        <taxon>Micrococcales</taxon>
        <taxon>Microbacteriaceae</taxon>
        <taxon>Microbacterium</taxon>
    </lineage>
</organism>
<dbReference type="PATRIC" id="fig|36807.3.peg.403"/>
<evidence type="ECO:0000313" key="2">
    <source>
        <dbReference type="EMBL" id="KXZ61629.1"/>
    </source>
</evidence>
<reference evidence="2 3" key="1">
    <citation type="submission" date="2016-01" db="EMBL/GenBank/DDBJ databases">
        <title>Draft genome sequences of Microbacterium laevaniformans LCDC 91-0039 and the type strain of Microbacterium hominis LCDC 84-209.</title>
        <authorList>
            <person name="Bernier A.-M."/>
            <person name="Bernard K."/>
        </authorList>
    </citation>
    <scope>NUCLEOTIDE SEQUENCE [LARGE SCALE GENOMIC DNA]</scope>
    <source>
        <strain evidence="2 3">LCDC 91-0039</strain>
    </source>
</reference>
<comment type="caution">
    <text evidence="2">The sequence shown here is derived from an EMBL/GenBank/DDBJ whole genome shotgun (WGS) entry which is preliminary data.</text>
</comment>
<keyword evidence="1" id="KW-0472">Membrane</keyword>
<dbReference type="RefSeq" id="WP_061681441.1">
    <property type="nucleotide sequence ID" value="NZ_LRAD01000016.1"/>
</dbReference>
<sequence>MAERALTAEAAPLGGAGSLGRLLALRPAVAVAIVYTAARLITTAFLLIAAELSGPTSRFGADATIGTLSMGWDAQWYWVVGSAGYPAHLPVDATGAVTQNAWAFMPVYPALTRVLSVAFAGNYPLAAVVLAIVAGYGACLVFFHLLREKLTADTALWAVALLAASPLAALFQMGYAESLFLLWLFLALWLLVRRRFVWLYPLIVVMGYTRPGVLAFALLLGAYGVVRWLRRRDDPLPTVQVVHIVALGVLAVAVGFSWQVIAGAVTGDPAAYMETELSWRRGWIGEGGFVPFDGFVQGAALWFRLWGLPESVAYVALAAAVVAVAAVIAFEPHVRRLGPEMRLWSASYVLYLLVVFFPQSSIFRLLLPLAPLYGAMAAPRHPVWRWGALLVGLIGQWWWIYQMLAIGNSYTQIP</sequence>
<feature type="transmembrane region" description="Helical" evidence="1">
    <location>
        <begin position="311"/>
        <end position="331"/>
    </location>
</feature>
<keyword evidence="3" id="KW-1185">Reference proteome</keyword>
<keyword evidence="1" id="KW-0812">Transmembrane</keyword>
<dbReference type="STRING" id="36807.Mlaev_00386"/>
<dbReference type="Proteomes" id="UP000075357">
    <property type="component" value="Unassembled WGS sequence"/>
</dbReference>
<dbReference type="AlphaFoldDB" id="A0A150HHM8"/>
<name>A0A150HHM8_9MICO</name>
<feature type="transmembrane region" description="Helical" evidence="1">
    <location>
        <begin position="28"/>
        <end position="50"/>
    </location>
</feature>
<keyword evidence="1" id="KW-1133">Transmembrane helix</keyword>
<evidence type="ECO:0000313" key="3">
    <source>
        <dbReference type="Proteomes" id="UP000075357"/>
    </source>
</evidence>
<feature type="transmembrane region" description="Helical" evidence="1">
    <location>
        <begin position="241"/>
        <end position="262"/>
    </location>
</feature>
<feature type="transmembrane region" description="Helical" evidence="1">
    <location>
        <begin position="343"/>
        <end position="363"/>
    </location>
</feature>
<feature type="transmembrane region" description="Helical" evidence="1">
    <location>
        <begin position="383"/>
        <end position="401"/>
    </location>
</feature>
<dbReference type="EMBL" id="LRAD01000016">
    <property type="protein sequence ID" value="KXZ61629.1"/>
    <property type="molecule type" value="Genomic_DNA"/>
</dbReference>
<evidence type="ECO:0008006" key="4">
    <source>
        <dbReference type="Google" id="ProtNLM"/>
    </source>
</evidence>